<feature type="domain" description="MI" evidence="6">
    <location>
        <begin position="766"/>
        <end position="889"/>
    </location>
</feature>
<evidence type="ECO:0000256" key="4">
    <source>
        <dbReference type="ARBA" id="ARBA00022737"/>
    </source>
</evidence>
<dbReference type="GO" id="GO:0045892">
    <property type="term" value="P:negative regulation of DNA-templated transcription"/>
    <property type="evidence" value="ECO:0007669"/>
    <property type="project" value="InterPro"/>
</dbReference>
<dbReference type="InterPro" id="IPR003891">
    <property type="entry name" value="Initiation_fac_eIF4g_MI"/>
</dbReference>
<dbReference type="InterPro" id="IPR039778">
    <property type="entry name" value="PDCD4"/>
</dbReference>
<keyword evidence="5" id="KW-0539">Nucleus</keyword>
<name>A0A7S0TTC2_HEMAN</name>
<reference evidence="7" key="1">
    <citation type="submission" date="2021-01" db="EMBL/GenBank/DDBJ databases">
        <authorList>
            <person name="Corre E."/>
            <person name="Pelletier E."/>
            <person name="Niang G."/>
            <person name="Scheremetjew M."/>
            <person name="Finn R."/>
            <person name="Kale V."/>
            <person name="Holt S."/>
            <person name="Cochrane G."/>
            <person name="Meng A."/>
            <person name="Brown T."/>
            <person name="Cohen L."/>
        </authorList>
    </citation>
    <scope>NUCLEOTIDE SEQUENCE</scope>
    <source>
        <strain evidence="7">CCMP441</strain>
    </source>
</reference>
<feature type="domain" description="MI" evidence="6">
    <location>
        <begin position="320"/>
        <end position="442"/>
    </location>
</feature>
<sequence>MEDKAAELKRIHATAALVLEEYVKCQSSTDATVSVDEMGFPEHRPEFVQRVISASMQRVEAERGLGPQLLSSLVMRGALEPSDVEAGLEVALNNMEEAQKTAPHAVDYAAHAIAFFLEDKVVPETILKYVPTLAGDELGQKIVSKVTTQLQLPLPITKFKSAVREIVDEYFVGGEVKSAIEQLSDLKEARYGYEVVKRVLVMSLEKKDAEREMASVLLSGLTRVYGSEQFFEGFIRTLRGIDDLALDTPNVCHVLANFVARAIADDVLPPVFISLVPKRIVESGRGKEVSALVHGLLDQHGSSARIMNVWGVGSRRSVSELKESVSALVEEYYVEGELEEAVRCVRELGVPHFGHEVVKRAVYCAIERGEKEMRMALALLKELQKTQVMDHVQLTKGMGRAVAGLSDLCLDVPNAAERLRMLADWLAFENLVSPSFEQAVQRKAAQGRGAPLTPEAVSMHGTHVAEEYLVCESGRDAAQSIEDLRAGELCADLVCRVLAVSLEKPQRERDMLCSLVSSLVQRGAVECSQAEAGVDMLVKQIDDLLIDVPKAVEYVGGIVAHLLEDHVLPEGFLSSLPLVAGEERGGKIAEVVGGQLKLPLAITAFKAQVKVILEDFFANPEYKETAEQLEALKESRFGHEVVKRVLVMSLEKKDAEREMASVLLSGLTRVYGSEQFFEGFIRTLRGIDDLALDTPNVCHVLANFVARAIADDVLPPVFISLVPKRIVESGRGKEVSALVHGLLDQHGSSARIMNVWGVGSRRSVSELKESVSALVEEYYVEGELEEAVRCVRELGVPHFGHEVVKRAVYGAVERGGDGTLEKACLLITALVKAGVLEGAELTKGMSRALRGLPDLCLDVPQAAERMDRVIAQGVREGLLAEGFKERFDEMAGSVHGIKVA</sequence>
<accession>A0A7S0TTC2</accession>
<protein>
    <recommendedName>
        <fullName evidence="6">MI domain-containing protein</fullName>
    </recommendedName>
</protein>
<dbReference type="InterPro" id="IPR016024">
    <property type="entry name" value="ARM-type_fold"/>
</dbReference>
<dbReference type="Pfam" id="PF02847">
    <property type="entry name" value="MA3"/>
    <property type="match status" value="6"/>
</dbReference>
<dbReference type="SUPFAM" id="SSF48371">
    <property type="entry name" value="ARM repeat"/>
    <property type="match status" value="6"/>
</dbReference>
<evidence type="ECO:0000256" key="5">
    <source>
        <dbReference type="ARBA" id="ARBA00023242"/>
    </source>
</evidence>
<keyword evidence="3" id="KW-0963">Cytoplasm</keyword>
<proteinExistence type="inferred from homology"/>
<feature type="domain" description="MI" evidence="6">
    <location>
        <begin position="604"/>
        <end position="724"/>
    </location>
</feature>
<organism evidence="7">
    <name type="scientific">Hemiselmis andersenii</name>
    <name type="common">Cryptophyte alga</name>
    <dbReference type="NCBI Taxonomy" id="464988"/>
    <lineage>
        <taxon>Eukaryota</taxon>
        <taxon>Cryptophyceae</taxon>
        <taxon>Cryptomonadales</taxon>
        <taxon>Hemiselmidaceae</taxon>
        <taxon>Hemiselmis</taxon>
    </lineage>
</organism>
<dbReference type="SMART" id="SM00544">
    <property type="entry name" value="MA3"/>
    <property type="match status" value="6"/>
</dbReference>
<dbReference type="PANTHER" id="PTHR12626:SF0">
    <property type="entry name" value="PROGRAMMED CELL DEATH PROTEIN 4"/>
    <property type="match status" value="1"/>
</dbReference>
<evidence type="ECO:0000313" key="7">
    <source>
        <dbReference type="EMBL" id="CAD8742771.1"/>
    </source>
</evidence>
<evidence type="ECO:0000256" key="2">
    <source>
        <dbReference type="ARBA" id="ARBA00005497"/>
    </source>
</evidence>
<evidence type="ECO:0000256" key="3">
    <source>
        <dbReference type="ARBA" id="ARBA00022490"/>
    </source>
</evidence>
<evidence type="ECO:0000259" key="6">
    <source>
        <dbReference type="PROSITE" id="PS51366"/>
    </source>
</evidence>
<dbReference type="GO" id="GO:0005737">
    <property type="term" value="C:cytoplasm"/>
    <property type="evidence" value="ECO:0007669"/>
    <property type="project" value="UniProtKB-SubCell"/>
</dbReference>
<dbReference type="PROSITE" id="PS51366">
    <property type="entry name" value="MI"/>
    <property type="match status" value="6"/>
</dbReference>
<comment type="similarity">
    <text evidence="2">Belongs to the PDCD4 family.</text>
</comment>
<gene>
    <name evidence="7" type="ORF">HAND1043_LOCUS9265</name>
</gene>
<dbReference type="AlphaFoldDB" id="A0A7S0TTC2"/>
<evidence type="ECO:0000256" key="1">
    <source>
        <dbReference type="ARBA" id="ARBA00004496"/>
    </source>
</evidence>
<feature type="domain" description="MI" evidence="6">
    <location>
        <begin position="10"/>
        <end position="132"/>
    </location>
</feature>
<dbReference type="Gene3D" id="1.25.40.180">
    <property type="match status" value="6"/>
</dbReference>
<feature type="domain" description="MI" evidence="6">
    <location>
        <begin position="456"/>
        <end position="578"/>
    </location>
</feature>
<dbReference type="PANTHER" id="PTHR12626">
    <property type="entry name" value="PROGRAMMED CELL DEATH 4"/>
    <property type="match status" value="1"/>
</dbReference>
<comment type="subcellular location">
    <subcellularLocation>
        <location evidence="1">Cytoplasm</location>
    </subcellularLocation>
</comment>
<dbReference type="EMBL" id="HBFK01015133">
    <property type="protein sequence ID" value="CAD8742771.1"/>
    <property type="molecule type" value="Transcribed_RNA"/>
</dbReference>
<keyword evidence="4" id="KW-0677">Repeat</keyword>
<feature type="domain" description="MI" evidence="6">
    <location>
        <begin position="158"/>
        <end position="278"/>
    </location>
</feature>